<accession>A0A1I5KFK9</accession>
<name>A0A1I5KFK9_9GAMM</name>
<dbReference type="STRING" id="1121869.SAMN03084138_00617"/>
<reference evidence="1 2" key="1">
    <citation type="submission" date="2016-10" db="EMBL/GenBank/DDBJ databases">
        <authorList>
            <person name="de Groot N.N."/>
        </authorList>
    </citation>
    <scope>NUCLEOTIDE SEQUENCE [LARGE SCALE GENOMIC DNA]</scope>
    <source>
        <strain evidence="1 2">DSM 15893</strain>
    </source>
</reference>
<evidence type="ECO:0000313" key="1">
    <source>
        <dbReference type="EMBL" id="SFO83543.1"/>
    </source>
</evidence>
<evidence type="ECO:0000313" key="2">
    <source>
        <dbReference type="Proteomes" id="UP000182692"/>
    </source>
</evidence>
<gene>
    <name evidence="1" type="ORF">SAMN03084138_00617</name>
</gene>
<organism evidence="1 2">
    <name type="scientific">Enterovibrio norvegicus DSM 15893</name>
    <dbReference type="NCBI Taxonomy" id="1121869"/>
    <lineage>
        <taxon>Bacteria</taxon>
        <taxon>Pseudomonadati</taxon>
        <taxon>Pseudomonadota</taxon>
        <taxon>Gammaproteobacteria</taxon>
        <taxon>Vibrionales</taxon>
        <taxon>Vibrionaceae</taxon>
        <taxon>Enterovibrio</taxon>
    </lineage>
</organism>
<sequence>MYPFFYTLIGLFFISLYFESARSALPATAFQVALPIAPSFTPTTSFDGTWEGKHVDENSQRKCPPSEVLGTIRNGFVSFHISHDNSTLKGWISESGELEIYSDSMQWGYHFSGSASHDALTGEWGVSNAACNGHWSMSRVSV</sequence>
<dbReference type="AlphaFoldDB" id="A0A1I5KFK9"/>
<dbReference type="EMBL" id="FOWR01000003">
    <property type="protein sequence ID" value="SFO83543.1"/>
    <property type="molecule type" value="Genomic_DNA"/>
</dbReference>
<dbReference type="OrthoDB" id="5881038at2"/>
<protein>
    <submittedName>
        <fullName evidence="1">Uncharacterized protein</fullName>
    </submittedName>
</protein>
<dbReference type="Proteomes" id="UP000182692">
    <property type="component" value="Unassembled WGS sequence"/>
</dbReference>
<proteinExistence type="predicted"/>